<evidence type="ECO:0000313" key="1">
    <source>
        <dbReference type="EMBL" id="CAJ0952980.1"/>
    </source>
</evidence>
<protein>
    <submittedName>
        <fullName evidence="1">Uncharacterized protein</fullName>
    </submittedName>
</protein>
<evidence type="ECO:0000313" key="2">
    <source>
        <dbReference type="Proteomes" id="UP001176940"/>
    </source>
</evidence>
<reference evidence="1" key="1">
    <citation type="submission" date="2023-07" db="EMBL/GenBank/DDBJ databases">
        <authorList>
            <person name="Stuckert A."/>
        </authorList>
    </citation>
    <scope>NUCLEOTIDE SEQUENCE</scope>
</reference>
<dbReference type="SUPFAM" id="SSF55550">
    <property type="entry name" value="SH2 domain"/>
    <property type="match status" value="1"/>
</dbReference>
<gene>
    <name evidence="1" type="ORF">RIMI_LOCUS14124559</name>
</gene>
<accession>A0ABN9LWV9</accession>
<name>A0ABN9LWV9_9NEOB</name>
<dbReference type="Proteomes" id="UP001176940">
    <property type="component" value="Unassembled WGS sequence"/>
</dbReference>
<dbReference type="InterPro" id="IPR036860">
    <property type="entry name" value="SH2_dom_sf"/>
</dbReference>
<keyword evidence="2" id="KW-1185">Reference proteome</keyword>
<comment type="caution">
    <text evidence="1">The sequence shown here is derived from an EMBL/GenBank/DDBJ whole genome shotgun (WGS) entry which is preliminary data.</text>
</comment>
<proteinExistence type="predicted"/>
<organism evidence="1 2">
    <name type="scientific">Ranitomeya imitator</name>
    <name type="common">mimic poison frog</name>
    <dbReference type="NCBI Taxonomy" id="111125"/>
    <lineage>
        <taxon>Eukaryota</taxon>
        <taxon>Metazoa</taxon>
        <taxon>Chordata</taxon>
        <taxon>Craniata</taxon>
        <taxon>Vertebrata</taxon>
        <taxon>Euteleostomi</taxon>
        <taxon>Amphibia</taxon>
        <taxon>Batrachia</taxon>
        <taxon>Anura</taxon>
        <taxon>Neobatrachia</taxon>
        <taxon>Hyloidea</taxon>
        <taxon>Dendrobatidae</taxon>
        <taxon>Dendrobatinae</taxon>
        <taxon>Ranitomeya</taxon>
    </lineage>
</organism>
<dbReference type="EMBL" id="CAUEEQ010035978">
    <property type="protein sequence ID" value="CAJ0952980.1"/>
    <property type="molecule type" value="Genomic_DNA"/>
</dbReference>
<sequence>MEAPRPPDPLQNGEPLLSCISILDRLIKTCPVWLQLCMGAQQVVEMLCREAAGVFLVTRDVDAGCMVLWVRSSEAAELLHYNIREEKTSKSLNALCCFHQKGQERYGYIVTQDQESAGAVLQRLS</sequence>